<dbReference type="GO" id="GO:0005634">
    <property type="term" value="C:nucleus"/>
    <property type="evidence" value="ECO:0007669"/>
    <property type="project" value="UniProtKB-SubCell"/>
</dbReference>
<dbReference type="AlphaFoldDB" id="A0ABD3A2K4"/>
<dbReference type="InterPro" id="IPR045249">
    <property type="entry name" value="HARBI1-like"/>
</dbReference>
<dbReference type="PANTHER" id="PTHR22930:SF228">
    <property type="entry name" value="PROTEIN ALP1-LIKE"/>
    <property type="match status" value="1"/>
</dbReference>
<evidence type="ECO:0000256" key="6">
    <source>
        <dbReference type="ARBA" id="ARBA00022801"/>
    </source>
</evidence>
<feature type="domain" description="DDE Tnp4" evidence="8">
    <location>
        <begin position="103"/>
        <end position="228"/>
    </location>
</feature>
<dbReference type="InterPro" id="IPR027806">
    <property type="entry name" value="HARBI1_dom"/>
</dbReference>
<accession>A0ABD3A2K4</accession>
<gene>
    <name evidence="9" type="ORF">ACH5RR_013172</name>
</gene>
<comment type="caution">
    <text evidence="9">The sequence shown here is derived from an EMBL/GenBank/DDBJ whole genome shotgun (WGS) entry which is preliminary data.</text>
</comment>
<evidence type="ECO:0000256" key="2">
    <source>
        <dbReference type="ARBA" id="ARBA00004123"/>
    </source>
</evidence>
<comment type="subcellular location">
    <subcellularLocation>
        <location evidence="2">Nucleus</location>
    </subcellularLocation>
</comment>
<dbReference type="GO" id="GO:0046872">
    <property type="term" value="F:metal ion binding"/>
    <property type="evidence" value="ECO:0007669"/>
    <property type="project" value="UniProtKB-KW"/>
</dbReference>
<evidence type="ECO:0000256" key="5">
    <source>
        <dbReference type="ARBA" id="ARBA00022723"/>
    </source>
</evidence>
<evidence type="ECO:0000259" key="8">
    <source>
        <dbReference type="Pfam" id="PF13359"/>
    </source>
</evidence>
<keyword evidence="10" id="KW-1185">Reference proteome</keyword>
<keyword evidence="7" id="KW-0539">Nucleus</keyword>
<name>A0ABD3A2K4_9GENT</name>
<evidence type="ECO:0000313" key="10">
    <source>
        <dbReference type="Proteomes" id="UP001630127"/>
    </source>
</evidence>
<keyword evidence="6" id="KW-0378">Hydrolase</keyword>
<dbReference type="Proteomes" id="UP001630127">
    <property type="component" value="Unassembled WGS sequence"/>
</dbReference>
<evidence type="ECO:0000256" key="3">
    <source>
        <dbReference type="ARBA" id="ARBA00006958"/>
    </source>
</evidence>
<keyword evidence="5" id="KW-0479">Metal-binding</keyword>
<comment type="similarity">
    <text evidence="3">Belongs to the HARBI1 family.</text>
</comment>
<dbReference type="PANTHER" id="PTHR22930">
    <property type="match status" value="1"/>
</dbReference>
<dbReference type="GO" id="GO:0016787">
    <property type="term" value="F:hydrolase activity"/>
    <property type="evidence" value="ECO:0007669"/>
    <property type="project" value="UniProtKB-KW"/>
</dbReference>
<dbReference type="GO" id="GO:0004518">
    <property type="term" value="F:nuclease activity"/>
    <property type="evidence" value="ECO:0007669"/>
    <property type="project" value="UniProtKB-KW"/>
</dbReference>
<sequence length="253" mass="29184">MDMNIDYENAMVIGAATSVLATVGQNLRFRVIGGYLYRSTDTIHRYFFVVLNAILKLYPDLIHLPNLSTPPEIRNNQRYYSWFADCVGAIDGTYIRASIHLEIQGRFHGHKGFPTQNVLAAISFDLKFAYVLACWEGSAHDSRVLNDALSRPHGLRVKQDKYYLVDMGYGIRNGFIPPYHGFRYHLKEYDDNPPQNEKKLFNLRHSSLRTTIEQGFGVLKKRFRVLDNDPFGSIKLKWIWCSLAVSCTIIWLE</sequence>
<proteinExistence type="inferred from homology"/>
<comment type="cofactor">
    <cofactor evidence="1">
        <name>a divalent metal cation</name>
        <dbReference type="ChEBI" id="CHEBI:60240"/>
    </cofactor>
</comment>
<dbReference type="Pfam" id="PF13359">
    <property type="entry name" value="DDE_Tnp_4"/>
    <property type="match status" value="1"/>
</dbReference>
<evidence type="ECO:0000256" key="7">
    <source>
        <dbReference type="ARBA" id="ARBA00023242"/>
    </source>
</evidence>
<organism evidence="9 10">
    <name type="scientific">Cinchona calisaya</name>
    <dbReference type="NCBI Taxonomy" id="153742"/>
    <lineage>
        <taxon>Eukaryota</taxon>
        <taxon>Viridiplantae</taxon>
        <taxon>Streptophyta</taxon>
        <taxon>Embryophyta</taxon>
        <taxon>Tracheophyta</taxon>
        <taxon>Spermatophyta</taxon>
        <taxon>Magnoliopsida</taxon>
        <taxon>eudicotyledons</taxon>
        <taxon>Gunneridae</taxon>
        <taxon>Pentapetalae</taxon>
        <taxon>asterids</taxon>
        <taxon>lamiids</taxon>
        <taxon>Gentianales</taxon>
        <taxon>Rubiaceae</taxon>
        <taxon>Cinchonoideae</taxon>
        <taxon>Cinchoneae</taxon>
        <taxon>Cinchona</taxon>
    </lineage>
</organism>
<protein>
    <recommendedName>
        <fullName evidence="8">DDE Tnp4 domain-containing protein</fullName>
    </recommendedName>
</protein>
<evidence type="ECO:0000256" key="4">
    <source>
        <dbReference type="ARBA" id="ARBA00022722"/>
    </source>
</evidence>
<keyword evidence="4" id="KW-0540">Nuclease</keyword>
<evidence type="ECO:0000313" key="9">
    <source>
        <dbReference type="EMBL" id="KAL3524800.1"/>
    </source>
</evidence>
<dbReference type="EMBL" id="JBJUIK010000006">
    <property type="protein sequence ID" value="KAL3524800.1"/>
    <property type="molecule type" value="Genomic_DNA"/>
</dbReference>
<reference evidence="9 10" key="1">
    <citation type="submission" date="2024-11" db="EMBL/GenBank/DDBJ databases">
        <title>A near-complete genome assembly of Cinchona calisaya.</title>
        <authorList>
            <person name="Lian D.C."/>
            <person name="Zhao X.W."/>
            <person name="Wei L."/>
        </authorList>
    </citation>
    <scope>NUCLEOTIDE SEQUENCE [LARGE SCALE GENOMIC DNA]</scope>
    <source>
        <tissue evidence="9">Nenye</tissue>
    </source>
</reference>
<evidence type="ECO:0000256" key="1">
    <source>
        <dbReference type="ARBA" id="ARBA00001968"/>
    </source>
</evidence>